<dbReference type="Proteomes" id="UP001296776">
    <property type="component" value="Unassembled WGS sequence"/>
</dbReference>
<dbReference type="SUPFAM" id="SSF143011">
    <property type="entry name" value="RelE-like"/>
    <property type="match status" value="1"/>
</dbReference>
<keyword evidence="2" id="KW-1277">Toxin-antitoxin system</keyword>
<gene>
    <name evidence="3" type="ORF">CKO40_06810</name>
</gene>
<evidence type="ECO:0000256" key="1">
    <source>
        <dbReference type="ARBA" id="ARBA00006226"/>
    </source>
</evidence>
<sequence>MAYKVTFTKAAKRQFDKLSPAAQRQLGKAVDALAIEPRPAGVVKLSGEDHLYRIRSGDYRAIYQIQDQRLLILVVKVGHRSQVYRRH</sequence>
<evidence type="ECO:0000313" key="3">
    <source>
        <dbReference type="EMBL" id="MBK1704265.1"/>
    </source>
</evidence>
<evidence type="ECO:0000313" key="4">
    <source>
        <dbReference type="Proteomes" id="UP001296776"/>
    </source>
</evidence>
<comment type="caution">
    <text evidence="3">The sequence shown here is derived from an EMBL/GenBank/DDBJ whole genome shotgun (WGS) entry which is preliminary data.</text>
</comment>
<dbReference type="AlphaFoldDB" id="A0AAJ0U2U7"/>
<dbReference type="PANTHER" id="PTHR35601:SF1">
    <property type="entry name" value="TOXIN RELE"/>
    <property type="match status" value="1"/>
</dbReference>
<name>A0AAJ0U2U7_9GAMM</name>
<dbReference type="InterPro" id="IPR007712">
    <property type="entry name" value="RelE/ParE_toxin"/>
</dbReference>
<dbReference type="RefSeq" id="WP_200345443.1">
    <property type="nucleotide sequence ID" value="NZ_NRSJ01000008.1"/>
</dbReference>
<protein>
    <submittedName>
        <fullName evidence="3">Type II toxin-antitoxin system mRNA interferase toxin, RelE/StbE family</fullName>
    </submittedName>
</protein>
<comment type="similarity">
    <text evidence="1">Belongs to the RelE toxin family.</text>
</comment>
<reference evidence="3" key="2">
    <citation type="journal article" date="2020" name="Microorganisms">
        <title>Osmotic Adaptation and Compatible Solute Biosynthesis of Phototrophic Bacteria as Revealed from Genome Analyses.</title>
        <authorList>
            <person name="Imhoff J.F."/>
            <person name="Rahn T."/>
            <person name="Kunzel S."/>
            <person name="Keller A."/>
            <person name="Neulinger S.C."/>
        </authorList>
    </citation>
    <scope>NUCLEOTIDE SEQUENCE</scope>
    <source>
        <strain evidence="3">DSM 11080</strain>
    </source>
</reference>
<keyword evidence="4" id="KW-1185">Reference proteome</keyword>
<dbReference type="EMBL" id="NRSJ01000008">
    <property type="protein sequence ID" value="MBK1704265.1"/>
    <property type="molecule type" value="Genomic_DNA"/>
</dbReference>
<dbReference type="InterPro" id="IPR035093">
    <property type="entry name" value="RelE/ParE_toxin_dom_sf"/>
</dbReference>
<dbReference type="PANTHER" id="PTHR35601">
    <property type="entry name" value="TOXIN RELE"/>
    <property type="match status" value="1"/>
</dbReference>
<dbReference type="NCBIfam" id="TIGR02385">
    <property type="entry name" value="RelE_StbE"/>
    <property type="match status" value="1"/>
</dbReference>
<evidence type="ECO:0000256" key="2">
    <source>
        <dbReference type="ARBA" id="ARBA00022649"/>
    </source>
</evidence>
<dbReference type="Gene3D" id="3.30.2310.20">
    <property type="entry name" value="RelE-like"/>
    <property type="match status" value="1"/>
</dbReference>
<accession>A0AAJ0U2U7</accession>
<organism evidence="3 4">
    <name type="scientific">Halochromatium glycolicum</name>
    <dbReference type="NCBI Taxonomy" id="85075"/>
    <lineage>
        <taxon>Bacteria</taxon>
        <taxon>Pseudomonadati</taxon>
        <taxon>Pseudomonadota</taxon>
        <taxon>Gammaproteobacteria</taxon>
        <taxon>Chromatiales</taxon>
        <taxon>Chromatiaceae</taxon>
        <taxon>Halochromatium</taxon>
    </lineage>
</organism>
<dbReference type="Pfam" id="PF05016">
    <property type="entry name" value="ParE_toxin"/>
    <property type="match status" value="1"/>
</dbReference>
<proteinExistence type="inferred from homology"/>
<reference evidence="3" key="1">
    <citation type="submission" date="2017-08" db="EMBL/GenBank/DDBJ databases">
        <authorList>
            <person name="Imhoff J.F."/>
            <person name="Rahn T."/>
            <person name="Kuenzel S."/>
            <person name="Neulinger S.C."/>
        </authorList>
    </citation>
    <scope>NUCLEOTIDE SEQUENCE</scope>
    <source>
        <strain evidence="3">DSM 11080</strain>
    </source>
</reference>